<dbReference type="KEGG" id="btho:Btheta7330_04190"/>
<dbReference type="GeneID" id="60925211"/>
<reference evidence="3 5" key="1">
    <citation type="journal article" date="2019" name="Nat. Med.">
        <title>A library of human gut bacterial isolates paired with longitudinal multiomics data enables mechanistic microbiome research.</title>
        <authorList>
            <person name="Poyet M."/>
            <person name="Groussin M."/>
            <person name="Gibbons S.M."/>
            <person name="Avila-Pacheco J."/>
            <person name="Jiang X."/>
            <person name="Kearney S.M."/>
            <person name="Perrotta A.R."/>
            <person name="Berdy B."/>
            <person name="Zhao S."/>
            <person name="Lieberman T.D."/>
            <person name="Swanson P.K."/>
            <person name="Smith M."/>
            <person name="Roesemann S."/>
            <person name="Alexander J.E."/>
            <person name="Rich S.A."/>
            <person name="Livny J."/>
            <person name="Vlamakis H."/>
            <person name="Clish C."/>
            <person name="Bullock K."/>
            <person name="Deik A."/>
            <person name="Scott J."/>
            <person name="Pierce K.A."/>
            <person name="Xavier R.J."/>
            <person name="Alm E.J."/>
        </authorList>
    </citation>
    <scope>NUCLEOTIDE SEQUENCE [LARGE SCALE GENOMIC DNA]</scope>
    <source>
        <strain evidence="3 5">BIOML-A162</strain>
    </source>
</reference>
<evidence type="ECO:0000256" key="1">
    <source>
        <dbReference type="SAM" id="MobiDB-lite"/>
    </source>
</evidence>
<dbReference type="EMBL" id="JAQNVG010000010">
    <property type="protein sequence ID" value="MDC2235705.1"/>
    <property type="molecule type" value="Genomic_DNA"/>
</dbReference>
<evidence type="ECO:0000313" key="5">
    <source>
        <dbReference type="Proteomes" id="UP000436858"/>
    </source>
</evidence>
<dbReference type="RefSeq" id="WP_008764279.1">
    <property type="nucleotide sequence ID" value="NZ_BAABXH010000002.1"/>
</dbReference>
<reference evidence="4" key="2">
    <citation type="submission" date="2022-10" db="EMBL/GenBank/DDBJ databases">
        <title>Human gut microbiome strain richness.</title>
        <authorList>
            <person name="Chen-Liaw A."/>
        </authorList>
    </citation>
    <scope>NUCLEOTIDE SEQUENCE</scope>
    <source>
        <strain evidence="4">1001283st1_A3_1001283B150304_161114</strain>
    </source>
</reference>
<organism evidence="3 5">
    <name type="scientific">Bacteroides thetaiotaomicron</name>
    <dbReference type="NCBI Taxonomy" id="818"/>
    <lineage>
        <taxon>Bacteria</taxon>
        <taxon>Pseudomonadati</taxon>
        <taxon>Bacteroidota</taxon>
        <taxon>Bacteroidia</taxon>
        <taxon>Bacteroidales</taxon>
        <taxon>Bacteroidaceae</taxon>
        <taxon>Bacteroides</taxon>
    </lineage>
</organism>
<sequence>MQKNYSRGEAYARGYFHHIKGHLTAGAIIAIVMFVLHLLSGCEPMLPDESNRETVASPLDSTKNDLDINEWETDTTTYQSHAKPV</sequence>
<proteinExistence type="predicted"/>
<evidence type="ECO:0000256" key="2">
    <source>
        <dbReference type="SAM" id="Phobius"/>
    </source>
</evidence>
<dbReference type="Proteomes" id="UP000436858">
    <property type="component" value="Unassembled WGS sequence"/>
</dbReference>
<evidence type="ECO:0000313" key="4">
    <source>
        <dbReference type="EMBL" id="MDC2235705.1"/>
    </source>
</evidence>
<comment type="caution">
    <text evidence="3">The sequence shown here is derived from an EMBL/GenBank/DDBJ whole genome shotgun (WGS) entry which is preliminary data.</text>
</comment>
<accession>A0A0P0FQW2</accession>
<gene>
    <name evidence="3" type="ORF">GAN91_00795</name>
    <name evidence="4" type="ORF">PO127_08085</name>
</gene>
<keyword evidence="2" id="KW-1133">Transmembrane helix</keyword>
<feature type="compositionally biased region" description="Polar residues" evidence="1">
    <location>
        <begin position="74"/>
        <end position="85"/>
    </location>
</feature>
<name>A0A0P0FQW2_BACT4</name>
<protein>
    <submittedName>
        <fullName evidence="3">Uncharacterized protein</fullName>
    </submittedName>
</protein>
<feature type="region of interest" description="Disordered" evidence="1">
    <location>
        <begin position="49"/>
        <end position="85"/>
    </location>
</feature>
<evidence type="ECO:0000313" key="3">
    <source>
        <dbReference type="EMBL" id="KAB4487973.1"/>
    </source>
</evidence>
<dbReference type="AlphaFoldDB" id="A0A0P0FQW2"/>
<accession>C6IKS2</accession>
<dbReference type="EMBL" id="WCRY01000001">
    <property type="protein sequence ID" value="KAB4487973.1"/>
    <property type="molecule type" value="Genomic_DNA"/>
</dbReference>
<keyword evidence="2" id="KW-0472">Membrane</keyword>
<dbReference type="Proteomes" id="UP001217776">
    <property type="component" value="Unassembled WGS sequence"/>
</dbReference>
<keyword evidence="2" id="KW-0812">Transmembrane</keyword>
<feature type="transmembrane region" description="Helical" evidence="2">
    <location>
        <begin position="21"/>
        <end position="39"/>
    </location>
</feature>